<evidence type="ECO:0000259" key="4">
    <source>
        <dbReference type="Pfam" id="PF21959"/>
    </source>
</evidence>
<dbReference type="SUPFAM" id="SSF63825">
    <property type="entry name" value="YWTD domain"/>
    <property type="match status" value="1"/>
</dbReference>
<evidence type="ECO:0000256" key="1">
    <source>
        <dbReference type="SAM" id="SignalP"/>
    </source>
</evidence>
<dbReference type="AlphaFoldDB" id="A0A1B9Q1Z1"/>
<dbReference type="RefSeq" id="WP_017107342.1">
    <property type="nucleotide sequence ID" value="NZ_MAKA01000249.1"/>
</dbReference>
<feature type="signal peptide" evidence="1">
    <location>
        <begin position="1"/>
        <end position="19"/>
    </location>
</feature>
<evidence type="ECO:0000259" key="3">
    <source>
        <dbReference type="Pfam" id="PF20009"/>
    </source>
</evidence>
<comment type="caution">
    <text evidence="5">The sequence shown here is derived from an EMBL/GenBank/DDBJ whole genome shotgun (WGS) entry which is preliminary data.</text>
</comment>
<gene>
    <name evidence="5" type="ORF">BCV30_22840</name>
</gene>
<evidence type="ECO:0000259" key="2">
    <source>
        <dbReference type="Pfam" id="PF16130"/>
    </source>
</evidence>
<keyword evidence="1" id="KW-0732">Signal</keyword>
<dbReference type="Pfam" id="PF21959">
    <property type="entry name" value="DUF6923"/>
    <property type="match status" value="1"/>
</dbReference>
<dbReference type="Pfam" id="PF16130">
    <property type="entry name" value="DUF4842"/>
    <property type="match status" value="1"/>
</dbReference>
<proteinExistence type="predicted"/>
<dbReference type="Gene3D" id="2.120.10.30">
    <property type="entry name" value="TolB, C-terminal domain"/>
    <property type="match status" value="1"/>
</dbReference>
<feature type="chain" id="PRO_5015061216" evidence="1">
    <location>
        <begin position="20"/>
        <end position="702"/>
    </location>
</feature>
<feature type="domain" description="GEVED" evidence="3">
    <location>
        <begin position="345"/>
        <end position="420"/>
    </location>
</feature>
<dbReference type="EMBL" id="MCSI01000086">
    <property type="protein sequence ID" value="PME68000.1"/>
    <property type="molecule type" value="Genomic_DNA"/>
</dbReference>
<dbReference type="InterPro" id="IPR031025">
    <property type="entry name" value="LruC_dom"/>
</dbReference>
<evidence type="ECO:0000313" key="6">
    <source>
        <dbReference type="Proteomes" id="UP000235778"/>
    </source>
</evidence>
<organism evidence="5 6">
    <name type="scientific">Vibrio lentus</name>
    <dbReference type="NCBI Taxonomy" id="136468"/>
    <lineage>
        <taxon>Bacteria</taxon>
        <taxon>Pseudomonadati</taxon>
        <taxon>Pseudomonadota</taxon>
        <taxon>Gammaproteobacteria</taxon>
        <taxon>Vibrionales</taxon>
        <taxon>Vibrionaceae</taxon>
        <taxon>Vibrio</taxon>
    </lineage>
</organism>
<accession>A0A1B9Q1Z1</accession>
<feature type="domain" description="DUF6923" evidence="4">
    <location>
        <begin position="33"/>
        <end position="257"/>
    </location>
</feature>
<feature type="domain" description="DUF4842" evidence="2">
    <location>
        <begin position="474"/>
        <end position="690"/>
    </location>
</feature>
<dbReference type="InterPro" id="IPR032295">
    <property type="entry name" value="DUF4842"/>
</dbReference>
<sequence>MKRLSVIAAGLTASSVSMAGPFTSCPSDAYLIQGKPASVYSVDLVTGNNNLETASIGLGQSGFNAAGFSENDGYLYGYDSTGSRVLRMGSDFLASEVTVSNLPNYSFIAGDVYDDYLYFYNKVKGIFKINLAPLASNSSASLTMQTVKTYNSTKANHADIAIHPNNGKIYGIDNNTGDLFEYLRSDGARTNLGDTGLGGNSFGALYFDGAGYLYAASNSSGNIYRVDLTDPTNITNVNGVFFANGPASGSNDGARCASADAVPTNSNIDFGDAPDTYSTTLASNGPRHDIDGVTYLGSISPDGDSGALTDDNAVGTADEDGIGFVAALDPGLSSVIEVTASSSGYLSAWFDWNRDGDFEDAGEQVFTDTLLNAGSNSLPFIVSQSATAGTSWSRFRFSQQTGLSYNGGSTSGEVEDHPITITANGYAVEYFPSVDDYASVAFEDNWPYTADYDMNDVIVDLQITETTLATHVEIIKISGKLVSYGATYQNGFAIRLPGITRSSIESTLTTLKFDGVEQPSNGLESISDEAIFIIGEDMGVHANNSSGCTFFRTETGCDTSASLFSFTLEVYFTEGSDRSSITDMPYDPFIFATPNTYHGEGLPFHPGRTWEVHLPGQAPTEQFDTSLYGIGVDASLNGSNNYFKTATYLPWALLIMEDWEWPLEYIDIVDAYPEFQAWAESGGVTDENWHQSPAAGKTYNLP</sequence>
<dbReference type="NCBIfam" id="TIGR04456">
    <property type="entry name" value="LruC_dom"/>
    <property type="match status" value="1"/>
</dbReference>
<dbReference type="InterPro" id="IPR011042">
    <property type="entry name" value="6-blade_b-propeller_TolB-like"/>
</dbReference>
<dbReference type="InterPro" id="IPR054215">
    <property type="entry name" value="DUF6923"/>
</dbReference>
<protein>
    <submittedName>
        <fullName evidence="5">LruC domain-containing protein</fullName>
    </submittedName>
</protein>
<name>A0A1B9Q1Z1_9VIBR</name>
<dbReference type="InterPro" id="IPR045474">
    <property type="entry name" value="GEVED"/>
</dbReference>
<reference evidence="6" key="1">
    <citation type="submission" date="2016-07" db="EMBL/GenBank/DDBJ databases">
        <title>Nontailed viruses are major unrecognized killers of bacteria in the ocean.</title>
        <authorList>
            <person name="Kauffman K."/>
            <person name="Hussain F."/>
            <person name="Yang J."/>
            <person name="Arevalo P."/>
            <person name="Brown J."/>
            <person name="Cutler M."/>
            <person name="Kelly L."/>
            <person name="Polz M.F."/>
        </authorList>
    </citation>
    <scope>NUCLEOTIDE SEQUENCE [LARGE SCALE GENOMIC DNA]</scope>
    <source>
        <strain evidence="6">10N.286.55.C1</strain>
    </source>
</reference>
<dbReference type="Proteomes" id="UP000235778">
    <property type="component" value="Unassembled WGS sequence"/>
</dbReference>
<evidence type="ECO:0000313" key="5">
    <source>
        <dbReference type="EMBL" id="PME68000.1"/>
    </source>
</evidence>
<dbReference type="Pfam" id="PF20009">
    <property type="entry name" value="GEVED"/>
    <property type="match status" value="1"/>
</dbReference>